<comment type="cofactor">
    <cofactor evidence="10">
        <name>Zn(2+)</name>
        <dbReference type="ChEBI" id="CHEBI:29105"/>
    </cofactor>
    <text evidence="10">Binds 1 zinc ion per subunit.</text>
</comment>
<dbReference type="Gene3D" id="3.40.50.1980">
    <property type="entry name" value="Nitrogenase molybdenum iron protein domain"/>
    <property type="match status" value="2"/>
</dbReference>
<dbReference type="NCBIfam" id="TIGR00069">
    <property type="entry name" value="hisD"/>
    <property type="match status" value="1"/>
</dbReference>
<proteinExistence type="inferred from homology"/>
<feature type="binding site" evidence="10">
    <location>
        <position position="256"/>
    </location>
    <ligand>
        <name>Zn(2+)</name>
        <dbReference type="ChEBI" id="CHEBI:29105"/>
    </ligand>
</feature>
<evidence type="ECO:0000256" key="6">
    <source>
        <dbReference type="ARBA" id="ARBA00022833"/>
    </source>
</evidence>
<dbReference type="EMBL" id="CP132508">
    <property type="protein sequence ID" value="WPD19623.1"/>
    <property type="molecule type" value="Genomic_DNA"/>
</dbReference>
<dbReference type="GO" id="GO:0004399">
    <property type="term" value="F:histidinol dehydrogenase activity"/>
    <property type="evidence" value="ECO:0007669"/>
    <property type="project" value="UniProtKB-EC"/>
</dbReference>
<dbReference type="RefSeq" id="WP_318751121.1">
    <property type="nucleotide sequence ID" value="NZ_CP132508.1"/>
</dbReference>
<feature type="compositionally biased region" description="Low complexity" evidence="12">
    <location>
        <begin position="435"/>
        <end position="452"/>
    </location>
</feature>
<dbReference type="InterPro" id="IPR001692">
    <property type="entry name" value="Histidinol_DH_CS"/>
</dbReference>
<keyword evidence="5 10" id="KW-0479">Metal-binding</keyword>
<keyword evidence="10" id="KW-0028">Amino-acid biosynthesis</keyword>
<evidence type="ECO:0000256" key="12">
    <source>
        <dbReference type="SAM" id="MobiDB-lite"/>
    </source>
</evidence>
<dbReference type="Proteomes" id="UP001304683">
    <property type="component" value="Chromosome"/>
</dbReference>
<evidence type="ECO:0000256" key="4">
    <source>
        <dbReference type="ARBA" id="ARBA00012965"/>
    </source>
</evidence>
<dbReference type="CDD" id="cd00609">
    <property type="entry name" value="AAT_like"/>
    <property type="match status" value="1"/>
</dbReference>
<evidence type="ECO:0000256" key="9">
    <source>
        <dbReference type="ARBA" id="ARBA00049489"/>
    </source>
</evidence>
<keyword evidence="6 10" id="KW-0862">Zinc</keyword>
<dbReference type="InterPro" id="IPR016161">
    <property type="entry name" value="Ald_DH/histidinol_DH"/>
</dbReference>
<evidence type="ECO:0000259" key="13">
    <source>
        <dbReference type="Pfam" id="PF00155"/>
    </source>
</evidence>
<feature type="binding site" evidence="10">
    <location>
        <position position="231"/>
    </location>
    <ligand>
        <name>substrate</name>
    </ligand>
</feature>
<feature type="domain" description="Aminotransferase class I/classII large" evidence="13">
    <location>
        <begin position="480"/>
        <end position="637"/>
    </location>
</feature>
<dbReference type="InterPro" id="IPR012131">
    <property type="entry name" value="Hstdl_DH"/>
</dbReference>
<feature type="binding site" evidence="10">
    <location>
        <position position="354"/>
    </location>
    <ligand>
        <name>Zn(2+)</name>
        <dbReference type="ChEBI" id="CHEBI:29105"/>
    </ligand>
</feature>
<feature type="compositionally biased region" description="Low complexity" evidence="12">
    <location>
        <begin position="675"/>
        <end position="710"/>
    </location>
</feature>
<comment type="cofactor">
    <cofactor evidence="1">
        <name>pyridoxal 5'-phosphate</name>
        <dbReference type="ChEBI" id="CHEBI:597326"/>
    </cofactor>
</comment>
<dbReference type="Pfam" id="PF00155">
    <property type="entry name" value="Aminotran_1_2"/>
    <property type="match status" value="2"/>
</dbReference>
<dbReference type="SUPFAM" id="SSF53720">
    <property type="entry name" value="ALDH-like"/>
    <property type="match status" value="1"/>
</dbReference>
<dbReference type="Gene3D" id="3.40.640.10">
    <property type="entry name" value="Type I PLP-dependent aspartate aminotransferase-like (Major domain)"/>
    <property type="match status" value="2"/>
</dbReference>
<evidence type="ECO:0000256" key="3">
    <source>
        <dbReference type="ARBA" id="ARBA00010178"/>
    </source>
</evidence>
<feature type="binding site" evidence="10">
    <location>
        <position position="253"/>
    </location>
    <ligand>
        <name>substrate</name>
    </ligand>
</feature>
<feature type="binding site" evidence="10">
    <location>
        <position position="185"/>
    </location>
    <ligand>
        <name>NAD(+)</name>
        <dbReference type="ChEBI" id="CHEBI:57540"/>
    </ligand>
</feature>
<comment type="function">
    <text evidence="2 10">Catalyzes the sequential NAD-dependent oxidations of L-histidinol to L-histidinaldehyde and then to L-histidine.</text>
</comment>
<dbReference type="Gene3D" id="1.20.5.1300">
    <property type="match status" value="1"/>
</dbReference>
<gene>
    <name evidence="10 14" type="primary">hisD</name>
    <name evidence="14" type="ORF">Q5761_02835</name>
</gene>
<reference evidence="14 15" key="1">
    <citation type="submission" date="2023-08" db="EMBL/GenBank/DDBJ databases">
        <title>Genome sequence of Thermaerobacter compostii strain Ins1, a spore-forming filamentous bacterium isolated from a deep geothermal reservoir.</title>
        <authorList>
            <person name="Bregnard D."/>
            <person name="Gonzalez D."/>
            <person name="Junier P."/>
        </authorList>
    </citation>
    <scope>NUCLEOTIDE SEQUENCE [LARGE SCALE GENOMIC DNA]</scope>
    <source>
        <strain evidence="14 15">Ins1</strain>
    </source>
</reference>
<dbReference type="HAMAP" id="MF_01024">
    <property type="entry name" value="HisD"/>
    <property type="match status" value="1"/>
</dbReference>
<feature type="binding site" evidence="10">
    <location>
        <position position="123"/>
    </location>
    <ligand>
        <name>NAD(+)</name>
        <dbReference type="ChEBI" id="CHEBI:57540"/>
    </ligand>
</feature>
<feature type="binding site" evidence="10">
    <location>
        <position position="408"/>
    </location>
    <ligand>
        <name>substrate</name>
    </ligand>
</feature>
<dbReference type="Pfam" id="PF00815">
    <property type="entry name" value="Histidinol_dh"/>
    <property type="match status" value="1"/>
</dbReference>
<feature type="binding site" evidence="10">
    <location>
        <position position="413"/>
    </location>
    <ligand>
        <name>substrate</name>
    </ligand>
</feature>
<name>A0ABZ0QT25_9FIRM</name>
<dbReference type="PROSITE" id="PS00599">
    <property type="entry name" value="AA_TRANSFER_CLASS_2"/>
    <property type="match status" value="1"/>
</dbReference>
<organism evidence="14 15">
    <name type="scientific">Thermaerobacter composti</name>
    <dbReference type="NCBI Taxonomy" id="554949"/>
    <lineage>
        <taxon>Bacteria</taxon>
        <taxon>Bacillati</taxon>
        <taxon>Bacillota</taxon>
        <taxon>Clostridia</taxon>
        <taxon>Eubacteriales</taxon>
        <taxon>Clostridiales Family XVII. Incertae Sedis</taxon>
        <taxon>Thermaerobacter</taxon>
    </lineage>
</organism>
<evidence type="ECO:0000256" key="8">
    <source>
        <dbReference type="ARBA" id="ARBA00023002"/>
    </source>
</evidence>
<feature type="binding site" evidence="10">
    <location>
        <position position="208"/>
    </location>
    <ligand>
        <name>NAD(+)</name>
        <dbReference type="ChEBI" id="CHEBI:57540"/>
    </ligand>
</feature>
<evidence type="ECO:0000256" key="2">
    <source>
        <dbReference type="ARBA" id="ARBA00003850"/>
    </source>
</evidence>
<sequence>MRRLTPSQLLAGLDRREPFSPEIRAAAEAIVDDVRRRGDEALLEYTRRFDAPHLTRDELVLPPDAPARALEALPAPLREALERAAARIAAYHRRFVPGDVAWTDEAGNRLGRLVRPLDRVGIYVPGGRAAYPSTVLMTAIPARLVGVGEIVLATPPRPDGSIPAVVLAAAALAGVRRVVRAGGAQAVAALAYGTERVPAVDKIVGPGNAYVTAAKAAVAHRVGIDALAGPSEIVIVADDAADPRWVAADLLAQAEHDPLAVVGCLSPDGALLDAVAEELRRQLAATPRAAVAAAAVERGFLVATASLAEAVELANRLAPEHLSLQVRDPEAWLGRVRAAGAVFLGPFAPVAAGDYAAGTNHVLPTGGAARHQTALGPEAFVRCIPFFAGSPDGVAAWAPAARTLAEAEGLPAHAASIRLREAVGSGADPHPPAPSSAGRAPGDAAAPAPGYAVADGPAPVKLDANEAEPWPPALRQALVAELERVLGTSAPHRYPARDLRREVIARIAAYVGTAEEAVVLGNGSDELVQAVLGTLGARCTAAVAPSPTFGYYATAAAAAGVPYRPVPVPPERAVTLDDLQPVLDALPGEKLVFLCRPNNPTGLCCELEVVEGLLQRPDVWLVVDEAYAEFAGESVLDARRAPARTVCAARGAASPSGHRSPAAVPDPVGPGTGTGDDPSAGTPPEDAGDAARPGAGGPAPATGAAPRAGDLAAGDPADRSPHPPRLVVLRTLSKAFALAGARVGYAVAAPAVADRLRRWLQPYNVNIFSLVAARVALDHREAFLRRAEATRSRRDRLLQALSRSPGIHPLPSRGNFVLFRVEPASDARPLAEALARRGIAVRAFPWEPSLTGYLRVTVGTEAENQAFLAALADGLAAVRGGGDAAPSRAGQGPARPGPAAGSSGENRRDASGASRRGWGA</sequence>
<dbReference type="PRINTS" id="PR00083">
    <property type="entry name" value="HOLDHDRGNASE"/>
</dbReference>
<comment type="pathway">
    <text evidence="10">Amino-acid biosynthesis; L-histidine biosynthesis; L-histidine from 5-phospho-alpha-D-ribose 1-diphosphate: step 9/9.</text>
</comment>
<comment type="similarity">
    <text evidence="3 10 11">Belongs to the histidinol dehydrogenase family.</text>
</comment>
<feature type="binding site" evidence="10">
    <location>
        <position position="256"/>
    </location>
    <ligand>
        <name>substrate</name>
    </ligand>
</feature>
<dbReference type="InterPro" id="IPR015422">
    <property type="entry name" value="PyrdxlP-dep_Trfase_small"/>
</dbReference>
<dbReference type="EC" id="1.1.1.23" evidence="4 10"/>
<dbReference type="InterPro" id="IPR001917">
    <property type="entry name" value="Aminotrans_II_pyridoxalP_BS"/>
</dbReference>
<evidence type="ECO:0000256" key="10">
    <source>
        <dbReference type="HAMAP-Rule" id="MF_01024"/>
    </source>
</evidence>
<dbReference type="PANTHER" id="PTHR21256">
    <property type="entry name" value="HISTIDINOL DEHYDROGENASE HDH"/>
    <property type="match status" value="1"/>
</dbReference>
<evidence type="ECO:0000256" key="7">
    <source>
        <dbReference type="ARBA" id="ARBA00022898"/>
    </source>
</evidence>
<keyword evidence="10" id="KW-0368">Histidine biosynthesis</keyword>
<feature type="active site" description="Proton acceptor" evidence="10">
    <location>
        <position position="321"/>
    </location>
</feature>
<feature type="binding site" evidence="10">
    <location>
        <position position="253"/>
    </location>
    <ligand>
        <name>Zn(2+)</name>
        <dbReference type="ChEBI" id="CHEBI:29105"/>
    </ligand>
</feature>
<feature type="binding site" evidence="10">
    <location>
        <position position="354"/>
    </location>
    <ligand>
        <name>substrate</name>
    </ligand>
</feature>
<dbReference type="CDD" id="cd06572">
    <property type="entry name" value="Histidinol_dh"/>
    <property type="match status" value="1"/>
</dbReference>
<evidence type="ECO:0000256" key="5">
    <source>
        <dbReference type="ARBA" id="ARBA00022723"/>
    </source>
</evidence>
<keyword evidence="15" id="KW-1185">Reference proteome</keyword>
<comment type="catalytic activity">
    <reaction evidence="9 10">
        <text>L-histidinol + 2 NAD(+) + H2O = L-histidine + 2 NADH + 3 H(+)</text>
        <dbReference type="Rhea" id="RHEA:20641"/>
        <dbReference type="ChEBI" id="CHEBI:15377"/>
        <dbReference type="ChEBI" id="CHEBI:15378"/>
        <dbReference type="ChEBI" id="CHEBI:57540"/>
        <dbReference type="ChEBI" id="CHEBI:57595"/>
        <dbReference type="ChEBI" id="CHEBI:57699"/>
        <dbReference type="ChEBI" id="CHEBI:57945"/>
        <dbReference type="EC" id="1.1.1.23"/>
    </reaction>
</comment>
<evidence type="ECO:0000313" key="15">
    <source>
        <dbReference type="Proteomes" id="UP001304683"/>
    </source>
</evidence>
<evidence type="ECO:0000256" key="11">
    <source>
        <dbReference type="RuleBase" id="RU004175"/>
    </source>
</evidence>
<feature type="compositionally biased region" description="Low complexity" evidence="12">
    <location>
        <begin position="879"/>
        <end position="904"/>
    </location>
</feature>
<dbReference type="InterPro" id="IPR004839">
    <property type="entry name" value="Aminotransferase_I/II_large"/>
</dbReference>
<feature type="active site" description="Proton acceptor" evidence="10">
    <location>
        <position position="320"/>
    </location>
</feature>
<dbReference type="SUPFAM" id="SSF53383">
    <property type="entry name" value="PLP-dependent transferases"/>
    <property type="match status" value="1"/>
</dbReference>
<evidence type="ECO:0000256" key="1">
    <source>
        <dbReference type="ARBA" id="ARBA00001933"/>
    </source>
</evidence>
<evidence type="ECO:0000313" key="14">
    <source>
        <dbReference type="EMBL" id="WPD19623.1"/>
    </source>
</evidence>
<feature type="region of interest" description="Disordered" evidence="12">
    <location>
        <begin position="423"/>
        <end position="452"/>
    </location>
</feature>
<feature type="region of interest" description="Disordered" evidence="12">
    <location>
        <begin position="879"/>
        <end position="920"/>
    </location>
</feature>
<feature type="binding site" evidence="10">
    <location>
        <position position="413"/>
    </location>
    <ligand>
        <name>Zn(2+)</name>
        <dbReference type="ChEBI" id="CHEBI:29105"/>
    </ligand>
</feature>
<keyword evidence="8 10" id="KW-0560">Oxidoreductase</keyword>
<keyword evidence="7" id="KW-0663">Pyridoxal phosphate</keyword>
<dbReference type="InterPro" id="IPR015421">
    <property type="entry name" value="PyrdxlP-dep_Trfase_major"/>
</dbReference>
<dbReference type="Gene3D" id="3.90.1150.10">
    <property type="entry name" value="Aspartate Aminotransferase, domain 1"/>
    <property type="match status" value="2"/>
</dbReference>
<feature type="region of interest" description="Disordered" evidence="12">
    <location>
        <begin position="650"/>
        <end position="724"/>
    </location>
</feature>
<keyword evidence="10" id="KW-0520">NAD</keyword>
<dbReference type="PROSITE" id="PS00611">
    <property type="entry name" value="HISOL_DEHYDROGENASE"/>
    <property type="match status" value="1"/>
</dbReference>
<feature type="domain" description="Aminotransferase class I/classII large" evidence="13">
    <location>
        <begin position="718"/>
        <end position="871"/>
    </location>
</feature>
<feature type="binding site" evidence="10">
    <location>
        <position position="321"/>
    </location>
    <ligand>
        <name>substrate</name>
    </ligand>
</feature>
<protein>
    <recommendedName>
        <fullName evidence="4 10">Histidinol dehydrogenase</fullName>
        <shortName evidence="10">HDH</shortName>
        <ecNumber evidence="4 10">1.1.1.23</ecNumber>
    </recommendedName>
</protein>
<accession>A0ABZ0QT25</accession>
<dbReference type="InterPro" id="IPR015424">
    <property type="entry name" value="PyrdxlP-dep_Trfase"/>
</dbReference>
<dbReference type="PANTHER" id="PTHR21256:SF2">
    <property type="entry name" value="HISTIDINE BIOSYNTHESIS TRIFUNCTIONAL PROTEIN"/>
    <property type="match status" value="1"/>
</dbReference>